<evidence type="ECO:0000256" key="2">
    <source>
        <dbReference type="ARBA" id="ARBA00022771"/>
    </source>
</evidence>
<keyword evidence="3" id="KW-0862">Zinc</keyword>
<dbReference type="InterPro" id="IPR001841">
    <property type="entry name" value="Znf_RING"/>
</dbReference>
<feature type="domain" description="RING-type" evidence="6">
    <location>
        <begin position="178"/>
        <end position="215"/>
    </location>
</feature>
<dbReference type="InterPro" id="IPR018957">
    <property type="entry name" value="Znf_C3HC4_RING-type"/>
</dbReference>
<evidence type="ECO:0000256" key="5">
    <source>
        <dbReference type="SAM" id="MobiDB-lite"/>
    </source>
</evidence>
<keyword evidence="1" id="KW-0479">Metal-binding</keyword>
<evidence type="ECO:0000256" key="1">
    <source>
        <dbReference type="ARBA" id="ARBA00022723"/>
    </source>
</evidence>
<sequence>MSGLDGSTSDNPWVFKDDGSFVRLLTGQRLVIFKGPSLDEPPPCAPFTNAQNSPRTRRVKERAIGPERASTSISGAGRQTARISTGGRRSAARVQPAFDPARTPPRNLTLFHTVYPSTSSAATRLVRRQPVVGPIVDGYHAVGGSRADRGDNDLTEGQLWLGDARPPGIKNPQVHHICAICNCLKSHPVSVPCGHSYCYVCLRLWLEKSWCCPQCGAFVTAPPFRHCGEESSIRVEHPLWNDESGVDYSWDGLVFTRKRAVVRVDTPSP</sequence>
<keyword evidence="2 4" id="KW-0863">Zinc-finger</keyword>
<dbReference type="PROSITE" id="PS00202">
    <property type="entry name" value="RUBREDOXIN"/>
    <property type="match status" value="1"/>
</dbReference>
<dbReference type="Proteomes" id="UP001218188">
    <property type="component" value="Unassembled WGS sequence"/>
</dbReference>
<dbReference type="InterPro" id="IPR018527">
    <property type="entry name" value="Rubredoxin_Fe_BS"/>
</dbReference>
<dbReference type="AlphaFoldDB" id="A0AAD6X2N6"/>
<dbReference type="Gene3D" id="3.30.40.10">
    <property type="entry name" value="Zinc/RING finger domain, C3HC4 (zinc finger)"/>
    <property type="match status" value="1"/>
</dbReference>
<dbReference type="SMART" id="SM00184">
    <property type="entry name" value="RING"/>
    <property type="match status" value="1"/>
</dbReference>
<accession>A0AAD6X2N6</accession>
<evidence type="ECO:0000313" key="8">
    <source>
        <dbReference type="Proteomes" id="UP001218188"/>
    </source>
</evidence>
<dbReference type="SUPFAM" id="SSF57850">
    <property type="entry name" value="RING/U-box"/>
    <property type="match status" value="1"/>
</dbReference>
<evidence type="ECO:0000313" key="7">
    <source>
        <dbReference type="EMBL" id="KAJ7029964.1"/>
    </source>
</evidence>
<dbReference type="Pfam" id="PF00097">
    <property type="entry name" value="zf-C3HC4"/>
    <property type="match status" value="1"/>
</dbReference>
<gene>
    <name evidence="7" type="ORF">C8F04DRAFT_1264317</name>
</gene>
<comment type="caution">
    <text evidence="7">The sequence shown here is derived from an EMBL/GenBank/DDBJ whole genome shotgun (WGS) entry which is preliminary data.</text>
</comment>
<dbReference type="GO" id="GO:0008270">
    <property type="term" value="F:zinc ion binding"/>
    <property type="evidence" value="ECO:0007669"/>
    <property type="project" value="UniProtKB-KW"/>
</dbReference>
<proteinExistence type="predicted"/>
<dbReference type="PROSITE" id="PS00518">
    <property type="entry name" value="ZF_RING_1"/>
    <property type="match status" value="1"/>
</dbReference>
<evidence type="ECO:0000259" key="6">
    <source>
        <dbReference type="PROSITE" id="PS50089"/>
    </source>
</evidence>
<evidence type="ECO:0000256" key="4">
    <source>
        <dbReference type="PROSITE-ProRule" id="PRU00175"/>
    </source>
</evidence>
<reference evidence="7" key="1">
    <citation type="submission" date="2023-03" db="EMBL/GenBank/DDBJ databases">
        <title>Massive genome expansion in bonnet fungi (Mycena s.s.) driven by repeated elements and novel gene families across ecological guilds.</title>
        <authorList>
            <consortium name="Lawrence Berkeley National Laboratory"/>
            <person name="Harder C.B."/>
            <person name="Miyauchi S."/>
            <person name="Viragh M."/>
            <person name="Kuo A."/>
            <person name="Thoen E."/>
            <person name="Andreopoulos B."/>
            <person name="Lu D."/>
            <person name="Skrede I."/>
            <person name="Drula E."/>
            <person name="Henrissat B."/>
            <person name="Morin E."/>
            <person name="Kohler A."/>
            <person name="Barry K."/>
            <person name="LaButti K."/>
            <person name="Morin E."/>
            <person name="Salamov A."/>
            <person name="Lipzen A."/>
            <person name="Mereny Z."/>
            <person name="Hegedus B."/>
            <person name="Baldrian P."/>
            <person name="Stursova M."/>
            <person name="Weitz H."/>
            <person name="Taylor A."/>
            <person name="Grigoriev I.V."/>
            <person name="Nagy L.G."/>
            <person name="Martin F."/>
            <person name="Kauserud H."/>
        </authorList>
    </citation>
    <scope>NUCLEOTIDE SEQUENCE</scope>
    <source>
        <strain evidence="7">CBHHK200</strain>
    </source>
</reference>
<dbReference type="PROSITE" id="PS50089">
    <property type="entry name" value="ZF_RING_2"/>
    <property type="match status" value="1"/>
</dbReference>
<name>A0AAD6X2N6_9AGAR</name>
<dbReference type="EMBL" id="JARJCM010000095">
    <property type="protein sequence ID" value="KAJ7029964.1"/>
    <property type="molecule type" value="Genomic_DNA"/>
</dbReference>
<feature type="region of interest" description="Disordered" evidence="5">
    <location>
        <begin position="42"/>
        <end position="103"/>
    </location>
</feature>
<evidence type="ECO:0000256" key="3">
    <source>
        <dbReference type="ARBA" id="ARBA00022833"/>
    </source>
</evidence>
<dbReference type="InterPro" id="IPR013083">
    <property type="entry name" value="Znf_RING/FYVE/PHD"/>
</dbReference>
<dbReference type="InterPro" id="IPR017907">
    <property type="entry name" value="Znf_RING_CS"/>
</dbReference>
<organism evidence="7 8">
    <name type="scientific">Mycena alexandri</name>
    <dbReference type="NCBI Taxonomy" id="1745969"/>
    <lineage>
        <taxon>Eukaryota</taxon>
        <taxon>Fungi</taxon>
        <taxon>Dikarya</taxon>
        <taxon>Basidiomycota</taxon>
        <taxon>Agaricomycotina</taxon>
        <taxon>Agaricomycetes</taxon>
        <taxon>Agaricomycetidae</taxon>
        <taxon>Agaricales</taxon>
        <taxon>Marasmiineae</taxon>
        <taxon>Mycenaceae</taxon>
        <taxon>Mycena</taxon>
    </lineage>
</organism>
<protein>
    <recommendedName>
        <fullName evidence="6">RING-type domain-containing protein</fullName>
    </recommendedName>
</protein>
<keyword evidence="8" id="KW-1185">Reference proteome</keyword>